<keyword evidence="4" id="KW-0411">Iron-sulfur</keyword>
<dbReference type="CDD" id="cd24035">
    <property type="entry name" value="ASKHA_NBD_O66634-like_rpt2"/>
    <property type="match status" value="1"/>
</dbReference>
<dbReference type="InterPro" id="IPR002731">
    <property type="entry name" value="ATPase_BadF"/>
</dbReference>
<dbReference type="RefSeq" id="WP_096919896.1">
    <property type="nucleotide sequence ID" value="NZ_CP029487.1"/>
</dbReference>
<dbReference type="GO" id="GO:0046872">
    <property type="term" value="F:metal ion binding"/>
    <property type="evidence" value="ECO:0007669"/>
    <property type="project" value="UniProtKB-KW"/>
</dbReference>
<feature type="domain" description="ATPase BadF/BadG/BcrA/BcrD type" evidence="5">
    <location>
        <begin position="322"/>
        <end position="576"/>
    </location>
</feature>
<evidence type="ECO:0000313" key="7">
    <source>
        <dbReference type="EMBL" id="QCT70362.1"/>
    </source>
</evidence>
<dbReference type="Pfam" id="PF01869">
    <property type="entry name" value="BcrAD_BadFG"/>
    <property type="match status" value="2"/>
</dbReference>
<feature type="domain" description="DUF2229" evidence="6">
    <location>
        <begin position="672"/>
        <end position="890"/>
    </location>
</feature>
<keyword evidence="2" id="KW-0479">Metal-binding</keyword>
<organism evidence="7 8">
    <name type="scientific">Eubacterium maltosivorans</name>
    <dbReference type="NCBI Taxonomy" id="2041044"/>
    <lineage>
        <taxon>Bacteria</taxon>
        <taxon>Bacillati</taxon>
        <taxon>Bacillota</taxon>
        <taxon>Clostridia</taxon>
        <taxon>Eubacteriales</taxon>
        <taxon>Eubacteriaceae</taxon>
        <taxon>Eubacterium</taxon>
    </lineage>
</organism>
<dbReference type="Gene3D" id="3.30.420.40">
    <property type="match status" value="4"/>
</dbReference>
<evidence type="ECO:0000256" key="3">
    <source>
        <dbReference type="ARBA" id="ARBA00023004"/>
    </source>
</evidence>
<evidence type="ECO:0000256" key="1">
    <source>
        <dbReference type="ARBA" id="ARBA00001966"/>
    </source>
</evidence>
<evidence type="ECO:0000313" key="8">
    <source>
        <dbReference type="Proteomes" id="UP000218387"/>
    </source>
</evidence>
<dbReference type="Proteomes" id="UP000218387">
    <property type="component" value="Chromosome"/>
</dbReference>
<evidence type="ECO:0000259" key="6">
    <source>
        <dbReference type="Pfam" id="PF09989"/>
    </source>
</evidence>
<protein>
    <submittedName>
        <fullName evidence="7">2-hydroxyglutaryl-CoA dehydratase</fullName>
    </submittedName>
</protein>
<dbReference type="SUPFAM" id="SSF53067">
    <property type="entry name" value="Actin-like ATPase domain"/>
    <property type="match status" value="2"/>
</dbReference>
<reference evidence="7 8" key="1">
    <citation type="submission" date="2018-05" db="EMBL/GenBank/DDBJ databases">
        <title>Genome comparison of Eubacterium sp.</title>
        <authorList>
            <person name="Feng Y."/>
            <person name="Sanchez-Andrea I."/>
            <person name="Stams A.J.M."/>
            <person name="De Vos W.M."/>
        </authorList>
    </citation>
    <scope>NUCLEOTIDE SEQUENCE [LARGE SCALE GENOMIC DNA]</scope>
    <source>
        <strain evidence="7 8">YI</strain>
    </source>
</reference>
<evidence type="ECO:0000256" key="2">
    <source>
        <dbReference type="ARBA" id="ARBA00022723"/>
    </source>
</evidence>
<dbReference type="InterPro" id="IPR018709">
    <property type="entry name" value="CoA_activase_DUF2229"/>
</dbReference>
<accession>A0A4P9C6Y8</accession>
<dbReference type="PANTHER" id="PTHR32329:SF4">
    <property type="entry name" value="ACTIVATOR OF 2-HYDROXYACYL-COA DEHYDRATASE"/>
    <property type="match status" value="1"/>
</dbReference>
<name>A0A4P9C6Y8_EUBML</name>
<keyword evidence="3" id="KW-0408">Iron</keyword>
<dbReference type="GO" id="GO:0051536">
    <property type="term" value="F:iron-sulfur cluster binding"/>
    <property type="evidence" value="ECO:0007669"/>
    <property type="project" value="UniProtKB-KW"/>
</dbReference>
<dbReference type="InterPro" id="IPR008275">
    <property type="entry name" value="CoA_E_activase_dom"/>
</dbReference>
<dbReference type="InterPro" id="IPR051805">
    <property type="entry name" value="Dehydratase_Activator_Redct"/>
</dbReference>
<dbReference type="Pfam" id="PF09989">
    <property type="entry name" value="DUF2229"/>
    <property type="match status" value="1"/>
</dbReference>
<keyword evidence="8" id="KW-1185">Reference proteome</keyword>
<feature type="domain" description="ATPase BadF/BadG/BcrA/BcrD type" evidence="5">
    <location>
        <begin position="8"/>
        <end position="202"/>
    </location>
</feature>
<sequence length="1409" mass="156691">MNKTYKMGLDVGSTTIKVVVMDENDNIIYKEYRRHLSNIKLTMAELLKETFEAVGDITTKVCVTGSGGLMISKWLDIPFIQEVVAGTVAVEQLIPETNCAIELGGEDAKITFFEGNIEQRMNGTCAGGTGAFIDQMATLLKTDATGLNELAKTHQTIYPIASRCGVFSKTDIQPLLNEGAAKEDIAASIFQAVVNQTISGLACGHPIRGNVAFLGGPLYFLSELRQRFIETLKLSPEQVIFPEGSNLFVAVGSAYSSDKYGTLPLSELVRRVQNTDGAGDSEVGRLDPLFKSQEELDRFLSRHQKDRVERGSLEAYTGACFLGIDVGSTTTKAVLVGREGELLYHYYGSNEGSPLGQAIKIVEDVYNKLPDGAVIGKSAVTGYGEGLIKTALKVDIGEIETIAHYKGAKYFMPRVDFILDIGGQDMKCMKIRNGTIDSIILNEACSSGCGSFLETFAKSLNLSMDAFVSQALLAEKPVDLGTRCTVFMNSKVKQAQKEGAEVGEISAGLSYSVIKNALQKVIKVHNPKDLGENIIVQGGTFNNNAVLRAFEIITDKDVVRPDIAGLMGAFGAALIARENYTEGDRSTLLDLDKLYSFEVEVSHRRCGGCSNNCLLTINRFNDGSRHITGNRCEIGAGEGRKNKDLPNLYQYKYKRVFDYQPLPTNQASRGVIGIPRVLNQYENYPFWFIFLTSLGYRVELSEESNRKVYEKGMASIPSESVCYPAKLVHGHIQDLIDRGIKTIFYPCIPYEEREFEKVDNWYNCPIVMSYPETIKHNMESLKENGVTFLNPFIALDDHRRLEERLTEIFGGLGIPKEEISVALKLALGEKDRFRDDMRAKGEETMEWLKKNGKKGIVLAGRPYHIDPEINHGLDNIITGLGMAVLTEDSIAHLAAELDEENFRVLDQWKYHSRLYKAAEVVAQYDFLELVQLTSFGCGLDAVTSEQTQEILESKGNIYTLIKIDEVNNLGAVRIRMRSLKAAMEEREKNHVKLPCEELPEKVVFTKEMRKRHTLLAPQMSPIHFEFIADAMAESGYNVEVLPSVDEKAVDEGLTYVNNDACYPTIITTGQIMAALKSGKYDLDNVSVLMTQTGGPCRASNYVGFIRKALKEAGMEQVPVISLNLVGLEDNPGFKITPGLANRAMIGMVYGDLFQRVLYATKPYEQVPGSAMALYNKWKERVKIDIRKPKWSVFKRNVTQIVEDFDRLPRIEKKIPKVAIVGEILVKYHPTANNNLIEVLENEGAEVVVPDLIDFFLYCCYNSIYKYDELSGSKSGKTAGIAGIKVLEMYRKNMKKALDKSRHFHAPSTIYKKAEKARELIALGNQGGEGWFLTAEMMELIESGVENIVCVQPFACLPNHVMGKGMIKPIRKRYPKANIAPIDYDPGASEVNQINRIKLMMETANKNLGI</sequence>
<dbReference type="InterPro" id="IPR043129">
    <property type="entry name" value="ATPase_NBD"/>
</dbReference>
<dbReference type="KEGG" id="emt:CPZ25_003190"/>
<gene>
    <name evidence="7" type="ORF">CPZ25_003190</name>
</gene>
<dbReference type="PANTHER" id="PTHR32329">
    <property type="entry name" value="BIFUNCTIONAL PROTEIN [INCLUDES 2-HYDROXYACYL-COA DEHYDRATASE (N-TER) AND ITS ACTIVATOR DOMAIN (C_TERM)-RELATED"/>
    <property type="match status" value="1"/>
</dbReference>
<proteinExistence type="predicted"/>
<dbReference type="NCBIfam" id="TIGR00241">
    <property type="entry name" value="CoA_E_activ"/>
    <property type="match status" value="1"/>
</dbReference>
<evidence type="ECO:0000256" key="4">
    <source>
        <dbReference type="ARBA" id="ARBA00023014"/>
    </source>
</evidence>
<comment type="cofactor">
    <cofactor evidence="1">
        <name>[4Fe-4S] cluster</name>
        <dbReference type="ChEBI" id="CHEBI:49883"/>
    </cofactor>
</comment>
<dbReference type="EMBL" id="CP029487">
    <property type="protein sequence ID" value="QCT70362.1"/>
    <property type="molecule type" value="Genomic_DNA"/>
</dbReference>
<evidence type="ECO:0000259" key="5">
    <source>
        <dbReference type="Pfam" id="PF01869"/>
    </source>
</evidence>
<dbReference type="CDD" id="cd24034">
    <property type="entry name" value="ASKHA_NBD_O66634-like_rpt1"/>
    <property type="match status" value="1"/>
</dbReference>